<evidence type="ECO:0000313" key="2">
    <source>
        <dbReference type="EMBL" id="TNN36499.1"/>
    </source>
</evidence>
<feature type="region of interest" description="Disordered" evidence="1">
    <location>
        <begin position="157"/>
        <end position="185"/>
    </location>
</feature>
<name>A0A4Z2F5V2_9TELE</name>
<sequence length="209" mass="22555">METKGGVRAEAVETKGGVMMEAVETKGGVMMEAVETKGGVMVEAVETKGGVMVEAVETKGGVMVEAVETKGGVMVEAVETKGGVMMEALRGERGELEESWTCECPWTTTKRRDSPTRDSKDYKDAQHHDKDSNDCKDAEVFLLSHCSIRLAAPPVAQTGSRRVGVSGQASGAKLADSEVHKRNKSRINLPRLLHLSSEAQQPEKNVSFY</sequence>
<dbReference type="AlphaFoldDB" id="A0A4Z2F5V2"/>
<dbReference type="EMBL" id="SRLO01001611">
    <property type="protein sequence ID" value="TNN36499.1"/>
    <property type="molecule type" value="Genomic_DNA"/>
</dbReference>
<accession>A0A4Z2F5V2</accession>
<comment type="caution">
    <text evidence="2">The sequence shown here is derived from an EMBL/GenBank/DDBJ whole genome shotgun (WGS) entry which is preliminary data.</text>
</comment>
<proteinExistence type="predicted"/>
<reference evidence="2 3" key="1">
    <citation type="submission" date="2019-03" db="EMBL/GenBank/DDBJ databases">
        <title>First draft genome of Liparis tanakae, snailfish: a comprehensive survey of snailfish specific genes.</title>
        <authorList>
            <person name="Kim W."/>
            <person name="Song I."/>
            <person name="Jeong J.-H."/>
            <person name="Kim D."/>
            <person name="Kim S."/>
            <person name="Ryu S."/>
            <person name="Song J.Y."/>
            <person name="Lee S.K."/>
        </authorList>
    </citation>
    <scope>NUCLEOTIDE SEQUENCE [LARGE SCALE GENOMIC DNA]</scope>
    <source>
        <tissue evidence="2">Muscle</tissue>
    </source>
</reference>
<organism evidence="2 3">
    <name type="scientific">Liparis tanakae</name>
    <name type="common">Tanaka's snailfish</name>
    <dbReference type="NCBI Taxonomy" id="230148"/>
    <lineage>
        <taxon>Eukaryota</taxon>
        <taxon>Metazoa</taxon>
        <taxon>Chordata</taxon>
        <taxon>Craniata</taxon>
        <taxon>Vertebrata</taxon>
        <taxon>Euteleostomi</taxon>
        <taxon>Actinopterygii</taxon>
        <taxon>Neopterygii</taxon>
        <taxon>Teleostei</taxon>
        <taxon>Neoteleostei</taxon>
        <taxon>Acanthomorphata</taxon>
        <taxon>Eupercaria</taxon>
        <taxon>Perciformes</taxon>
        <taxon>Cottioidei</taxon>
        <taxon>Cottales</taxon>
        <taxon>Liparidae</taxon>
        <taxon>Liparis</taxon>
    </lineage>
</organism>
<evidence type="ECO:0000256" key="1">
    <source>
        <dbReference type="SAM" id="MobiDB-lite"/>
    </source>
</evidence>
<dbReference type="Proteomes" id="UP000314294">
    <property type="component" value="Unassembled WGS sequence"/>
</dbReference>
<keyword evidence="3" id="KW-1185">Reference proteome</keyword>
<gene>
    <name evidence="2" type="ORF">EYF80_053340</name>
</gene>
<evidence type="ECO:0000313" key="3">
    <source>
        <dbReference type="Proteomes" id="UP000314294"/>
    </source>
</evidence>
<feature type="compositionally biased region" description="Basic and acidic residues" evidence="1">
    <location>
        <begin position="110"/>
        <end position="132"/>
    </location>
</feature>
<protein>
    <submittedName>
        <fullName evidence="2">Uncharacterized protein</fullName>
    </submittedName>
</protein>
<feature type="region of interest" description="Disordered" evidence="1">
    <location>
        <begin position="107"/>
        <end position="132"/>
    </location>
</feature>